<evidence type="ECO:0000313" key="9">
    <source>
        <dbReference type="EMBL" id="KMZ71475.1"/>
    </source>
</evidence>
<dbReference type="Gene3D" id="3.30.200.20">
    <property type="entry name" value="Phosphorylase Kinase, domain 1"/>
    <property type="match status" value="1"/>
</dbReference>
<dbReference type="Proteomes" id="UP000036987">
    <property type="component" value="Unassembled WGS sequence"/>
</dbReference>
<keyword evidence="4 5" id="KW-0067">ATP-binding</keyword>
<feature type="signal peptide" evidence="7">
    <location>
        <begin position="1"/>
        <end position="15"/>
    </location>
</feature>
<keyword evidence="1" id="KW-0808">Transferase</keyword>
<dbReference type="STRING" id="29655.A0A0K9PTA8"/>
<dbReference type="InterPro" id="IPR008271">
    <property type="entry name" value="Ser/Thr_kinase_AS"/>
</dbReference>
<evidence type="ECO:0000256" key="4">
    <source>
        <dbReference type="ARBA" id="ARBA00022840"/>
    </source>
</evidence>
<proteinExistence type="inferred from homology"/>
<dbReference type="PROSITE" id="PS50011">
    <property type="entry name" value="PROTEIN_KINASE_DOM"/>
    <property type="match status" value="1"/>
</dbReference>
<keyword evidence="10" id="KW-1185">Reference proteome</keyword>
<dbReference type="OrthoDB" id="4062651at2759"/>
<feature type="domain" description="Protein kinase" evidence="8">
    <location>
        <begin position="37"/>
        <end position="321"/>
    </location>
</feature>
<evidence type="ECO:0000256" key="5">
    <source>
        <dbReference type="PROSITE-ProRule" id="PRU10141"/>
    </source>
</evidence>
<dbReference type="GO" id="GO:0005524">
    <property type="term" value="F:ATP binding"/>
    <property type="evidence" value="ECO:0007669"/>
    <property type="project" value="UniProtKB-UniRule"/>
</dbReference>
<reference evidence="10" key="1">
    <citation type="journal article" date="2016" name="Nature">
        <title>The genome of the seagrass Zostera marina reveals angiosperm adaptation to the sea.</title>
        <authorList>
            <person name="Olsen J.L."/>
            <person name="Rouze P."/>
            <person name="Verhelst B."/>
            <person name="Lin Y.-C."/>
            <person name="Bayer T."/>
            <person name="Collen J."/>
            <person name="Dattolo E."/>
            <person name="De Paoli E."/>
            <person name="Dittami S."/>
            <person name="Maumus F."/>
            <person name="Michel G."/>
            <person name="Kersting A."/>
            <person name="Lauritano C."/>
            <person name="Lohaus R."/>
            <person name="Toepel M."/>
            <person name="Tonon T."/>
            <person name="Vanneste K."/>
            <person name="Amirebrahimi M."/>
            <person name="Brakel J."/>
            <person name="Bostroem C."/>
            <person name="Chovatia M."/>
            <person name="Grimwood J."/>
            <person name="Jenkins J.W."/>
            <person name="Jueterbock A."/>
            <person name="Mraz A."/>
            <person name="Stam W.T."/>
            <person name="Tice H."/>
            <person name="Bornberg-Bauer E."/>
            <person name="Green P.J."/>
            <person name="Pearson G.A."/>
            <person name="Procaccini G."/>
            <person name="Duarte C.M."/>
            <person name="Schmutz J."/>
            <person name="Reusch T.B.H."/>
            <person name="Van de Peer Y."/>
        </authorList>
    </citation>
    <scope>NUCLEOTIDE SEQUENCE [LARGE SCALE GENOMIC DNA]</scope>
    <source>
        <strain evidence="10">cv. Finnish</strain>
    </source>
</reference>
<dbReference type="GO" id="GO:0007165">
    <property type="term" value="P:signal transduction"/>
    <property type="evidence" value="ECO:0000318"/>
    <property type="project" value="GO_Central"/>
</dbReference>
<feature type="chain" id="PRO_5012226937" evidence="7">
    <location>
        <begin position="16"/>
        <end position="347"/>
    </location>
</feature>
<dbReference type="PANTHER" id="PTHR46146">
    <property type="entry name" value="SERINE/THREONINE-PROTEIN KINASE-LIKE PROTEIN CCR4"/>
    <property type="match status" value="1"/>
</dbReference>
<dbReference type="EMBL" id="LFYR01000671">
    <property type="protein sequence ID" value="KMZ71475.1"/>
    <property type="molecule type" value="Genomic_DNA"/>
</dbReference>
<dbReference type="PROSITE" id="PS00108">
    <property type="entry name" value="PROTEIN_KINASE_ST"/>
    <property type="match status" value="1"/>
</dbReference>
<comment type="similarity">
    <text evidence="6">Belongs to the protein kinase superfamily.</text>
</comment>
<dbReference type="SUPFAM" id="SSF56112">
    <property type="entry name" value="Protein kinase-like (PK-like)"/>
    <property type="match status" value="1"/>
</dbReference>
<dbReference type="GO" id="GO:0004672">
    <property type="term" value="F:protein kinase activity"/>
    <property type="evidence" value="ECO:0000318"/>
    <property type="project" value="GO_Central"/>
</dbReference>
<dbReference type="InterPro" id="IPR000719">
    <property type="entry name" value="Prot_kinase_dom"/>
</dbReference>
<gene>
    <name evidence="9" type="ORF">ZOSMA_17G00300</name>
</gene>
<evidence type="ECO:0000256" key="3">
    <source>
        <dbReference type="ARBA" id="ARBA00022777"/>
    </source>
</evidence>
<evidence type="ECO:0000256" key="1">
    <source>
        <dbReference type="ARBA" id="ARBA00022679"/>
    </source>
</evidence>
<keyword evidence="6" id="KW-0723">Serine/threonine-protein kinase</keyword>
<keyword evidence="3 9" id="KW-0418">Kinase</keyword>
<evidence type="ECO:0000313" key="10">
    <source>
        <dbReference type="Proteomes" id="UP000036987"/>
    </source>
</evidence>
<keyword evidence="7" id="KW-0732">Signal</keyword>
<dbReference type="PROSITE" id="PS00107">
    <property type="entry name" value="PROTEIN_KINASE_ATP"/>
    <property type="match status" value="1"/>
</dbReference>
<dbReference type="InterPro" id="IPR011009">
    <property type="entry name" value="Kinase-like_dom_sf"/>
</dbReference>
<dbReference type="GO" id="GO:0005886">
    <property type="term" value="C:plasma membrane"/>
    <property type="evidence" value="ECO:0000318"/>
    <property type="project" value="GO_Central"/>
</dbReference>
<dbReference type="OMA" id="MRYLTCN"/>
<keyword evidence="2 5" id="KW-0547">Nucleotide-binding</keyword>
<organism evidence="9 10">
    <name type="scientific">Zostera marina</name>
    <name type="common">Eelgrass</name>
    <dbReference type="NCBI Taxonomy" id="29655"/>
    <lineage>
        <taxon>Eukaryota</taxon>
        <taxon>Viridiplantae</taxon>
        <taxon>Streptophyta</taxon>
        <taxon>Embryophyta</taxon>
        <taxon>Tracheophyta</taxon>
        <taxon>Spermatophyta</taxon>
        <taxon>Magnoliopsida</taxon>
        <taxon>Liliopsida</taxon>
        <taxon>Zosteraceae</taxon>
        <taxon>Zostera</taxon>
    </lineage>
</organism>
<name>A0A0K9PTA8_ZOSMR</name>
<evidence type="ECO:0000256" key="2">
    <source>
        <dbReference type="ARBA" id="ARBA00022741"/>
    </source>
</evidence>
<dbReference type="InterPro" id="IPR017441">
    <property type="entry name" value="Protein_kinase_ATP_BS"/>
</dbReference>
<dbReference type="GO" id="GO:0004674">
    <property type="term" value="F:protein serine/threonine kinase activity"/>
    <property type="evidence" value="ECO:0007669"/>
    <property type="project" value="UniProtKB-KW"/>
</dbReference>
<evidence type="ECO:0000259" key="8">
    <source>
        <dbReference type="PROSITE" id="PS50011"/>
    </source>
</evidence>
<evidence type="ECO:0000256" key="6">
    <source>
        <dbReference type="RuleBase" id="RU000304"/>
    </source>
</evidence>
<protein>
    <submittedName>
        <fullName evidence="9">Serine/threonine-protein kinase-like protein</fullName>
    </submittedName>
</protein>
<evidence type="ECO:0000256" key="7">
    <source>
        <dbReference type="SAM" id="SignalP"/>
    </source>
</evidence>
<dbReference type="SMART" id="SM00220">
    <property type="entry name" value="S_TKc"/>
    <property type="match status" value="1"/>
</dbReference>
<dbReference type="Gene3D" id="1.10.510.10">
    <property type="entry name" value="Transferase(Phosphotransferase) domain 1"/>
    <property type="match status" value="1"/>
</dbReference>
<sequence length="347" mass="38805">MVWSFFFCGISSVSGNGDDDVVECFEYIDILSATDNFHPTNFLGRGSHGSVYRANLINGDLAAVKIMKPDTFVGRDLDKSMPLSNEIEILSAIRDLGIVNLIGYSFSEFNHLRCRDPNIVVVEYMPNGSLHDRIHDKTSPPSYFVRVKHAVEIAKAIAVIHALCPPVIHRDIKPSNILIDRKDKARLGDFGLAIRIPGNCSCRPAGTMGYIDPSYVSPRDVTTKSDVFSFGIVLLELISGRKPIDVEYTTESVLKWVSELISSGELDTVWDLRITPPLGKLRSALIEVVMLAWRCVHLNPKERPEITEVVRSLKTARHRISPEKNTKSKSKKVSNLVMDCQNKIIDR</sequence>
<dbReference type="AlphaFoldDB" id="A0A0K9PTA8"/>
<dbReference type="Pfam" id="PF00069">
    <property type="entry name" value="Pkinase"/>
    <property type="match status" value="1"/>
</dbReference>
<feature type="binding site" evidence="5">
    <location>
        <position position="65"/>
    </location>
    <ligand>
        <name>ATP</name>
        <dbReference type="ChEBI" id="CHEBI:30616"/>
    </ligand>
</feature>
<dbReference type="PANTHER" id="PTHR46146:SF23">
    <property type="entry name" value="PROTEIN KINASE DOMAIN-CONTAINING PROTEIN"/>
    <property type="match status" value="1"/>
</dbReference>
<accession>A0A0K9PTA8</accession>
<comment type="caution">
    <text evidence="9">The sequence shown here is derived from an EMBL/GenBank/DDBJ whole genome shotgun (WGS) entry which is preliminary data.</text>
</comment>